<sequence length="43" mass="4902">MLFIKNKNETLPVAANDDVDFCKQSYTKGNSPKDVHFSKVRSK</sequence>
<accession>C4FHY0</accession>
<reference evidence="1 2" key="1">
    <citation type="submission" date="2009-04" db="EMBL/GenBank/DDBJ databases">
        <authorList>
            <person name="Reysenbach A.-L."/>
            <person name="Heidelberg J.F."/>
            <person name="Nelson W.C."/>
        </authorList>
    </citation>
    <scope>NUCLEOTIDE SEQUENCE [LARGE SCALE GENOMIC DNA]</scope>
    <source>
        <strain evidence="1 2">SS-5</strain>
    </source>
</reference>
<evidence type="ECO:0000313" key="1">
    <source>
        <dbReference type="EMBL" id="EEP61318.1"/>
    </source>
</evidence>
<gene>
    <name evidence="1" type="ORF">SULYE_0159</name>
</gene>
<name>C4FHY0_9AQUI</name>
<organism evidence="1 2">
    <name type="scientific">Sulfurihydrogenibium yellowstonense SS-5</name>
    <dbReference type="NCBI Taxonomy" id="432331"/>
    <lineage>
        <taxon>Bacteria</taxon>
        <taxon>Pseudomonadati</taxon>
        <taxon>Aquificota</taxon>
        <taxon>Aquificia</taxon>
        <taxon>Aquificales</taxon>
        <taxon>Hydrogenothermaceae</taxon>
        <taxon>Sulfurihydrogenibium</taxon>
    </lineage>
</organism>
<dbReference type="Proteomes" id="UP000005540">
    <property type="component" value="Unassembled WGS sequence"/>
</dbReference>
<dbReference type="AlphaFoldDB" id="C4FHY0"/>
<keyword evidence="2" id="KW-1185">Reference proteome</keyword>
<proteinExistence type="predicted"/>
<protein>
    <submittedName>
        <fullName evidence="1">Uncharacterized protein</fullName>
    </submittedName>
</protein>
<comment type="caution">
    <text evidence="1">The sequence shown here is derived from an EMBL/GenBank/DDBJ whole genome shotgun (WGS) entry which is preliminary data.</text>
</comment>
<dbReference type="EMBL" id="ABZS01000009">
    <property type="protein sequence ID" value="EEP61318.1"/>
    <property type="molecule type" value="Genomic_DNA"/>
</dbReference>
<evidence type="ECO:0000313" key="2">
    <source>
        <dbReference type="Proteomes" id="UP000005540"/>
    </source>
</evidence>